<dbReference type="AlphaFoldDB" id="X0XN79"/>
<name>X0XN79_9ZZZZ</name>
<organism evidence="1">
    <name type="scientific">marine sediment metagenome</name>
    <dbReference type="NCBI Taxonomy" id="412755"/>
    <lineage>
        <taxon>unclassified sequences</taxon>
        <taxon>metagenomes</taxon>
        <taxon>ecological metagenomes</taxon>
    </lineage>
</organism>
<protein>
    <submittedName>
        <fullName evidence="1">Uncharacterized protein</fullName>
    </submittedName>
</protein>
<feature type="non-terminal residue" evidence="1">
    <location>
        <position position="1"/>
    </location>
</feature>
<comment type="caution">
    <text evidence="1">The sequence shown here is derived from an EMBL/GenBank/DDBJ whole genome shotgun (WGS) entry which is preliminary data.</text>
</comment>
<evidence type="ECO:0000313" key="1">
    <source>
        <dbReference type="EMBL" id="GAG44614.1"/>
    </source>
</evidence>
<reference evidence="1" key="1">
    <citation type="journal article" date="2014" name="Front. Microbiol.">
        <title>High frequency of phylogenetically diverse reductive dehalogenase-homologous genes in deep subseafloor sedimentary metagenomes.</title>
        <authorList>
            <person name="Kawai M."/>
            <person name="Futagami T."/>
            <person name="Toyoda A."/>
            <person name="Takaki Y."/>
            <person name="Nishi S."/>
            <person name="Hori S."/>
            <person name="Arai W."/>
            <person name="Tsubouchi T."/>
            <person name="Morono Y."/>
            <person name="Uchiyama I."/>
            <person name="Ito T."/>
            <person name="Fujiyama A."/>
            <person name="Inagaki F."/>
            <person name="Takami H."/>
        </authorList>
    </citation>
    <scope>NUCLEOTIDE SEQUENCE</scope>
    <source>
        <strain evidence="1">Expedition CK06-06</strain>
    </source>
</reference>
<accession>X0XN79</accession>
<gene>
    <name evidence="1" type="ORF">S01H1_76520</name>
</gene>
<dbReference type="EMBL" id="BARS01051358">
    <property type="protein sequence ID" value="GAG44614.1"/>
    <property type="molecule type" value="Genomic_DNA"/>
</dbReference>
<proteinExistence type="predicted"/>
<sequence>PTNMKHFEDVKNVVTLKSFMKKENKVFVRAMTVMKYVKESEYANVRKFIKIHSEYSKSWKKVSEPLADKLEFANQYLKTNGNSSINQSYGYSSNMFEDSCYEVAQEHDLFDYDFLDKIKFIEKYISGLDILSYLDMKKLREDFPYIAIAKYIRNHNKAVRSIKQFKKINPCYYVMFNAEEVEFLKTNEKEYEFVKEKQNVELKKVS</sequence>